<evidence type="ECO:0000313" key="3">
    <source>
        <dbReference type="Proteomes" id="UP001066276"/>
    </source>
</evidence>
<keyword evidence="3" id="KW-1185">Reference proteome</keyword>
<protein>
    <submittedName>
        <fullName evidence="2">Uncharacterized protein</fullName>
    </submittedName>
</protein>
<reference evidence="2" key="1">
    <citation type="journal article" date="2022" name="bioRxiv">
        <title>Sequencing and chromosome-scale assembly of the giantPleurodeles waltlgenome.</title>
        <authorList>
            <person name="Brown T."/>
            <person name="Elewa A."/>
            <person name="Iarovenko S."/>
            <person name="Subramanian E."/>
            <person name="Araus A.J."/>
            <person name="Petzold A."/>
            <person name="Susuki M."/>
            <person name="Suzuki K.-i.T."/>
            <person name="Hayashi T."/>
            <person name="Toyoda A."/>
            <person name="Oliveira C."/>
            <person name="Osipova E."/>
            <person name="Leigh N.D."/>
            <person name="Simon A."/>
            <person name="Yun M.H."/>
        </authorList>
    </citation>
    <scope>NUCLEOTIDE SEQUENCE</scope>
    <source>
        <strain evidence="2">20211129_DDA</strain>
        <tissue evidence="2">Liver</tissue>
    </source>
</reference>
<proteinExistence type="predicted"/>
<gene>
    <name evidence="2" type="ORF">NDU88_004901</name>
</gene>
<comment type="caution">
    <text evidence="2">The sequence shown here is derived from an EMBL/GenBank/DDBJ whole genome shotgun (WGS) entry which is preliminary data.</text>
</comment>
<evidence type="ECO:0000313" key="2">
    <source>
        <dbReference type="EMBL" id="KAJ1099806.1"/>
    </source>
</evidence>
<evidence type="ECO:0000256" key="1">
    <source>
        <dbReference type="SAM" id="MobiDB-lite"/>
    </source>
</evidence>
<organism evidence="2 3">
    <name type="scientific">Pleurodeles waltl</name>
    <name type="common">Iberian ribbed newt</name>
    <dbReference type="NCBI Taxonomy" id="8319"/>
    <lineage>
        <taxon>Eukaryota</taxon>
        <taxon>Metazoa</taxon>
        <taxon>Chordata</taxon>
        <taxon>Craniata</taxon>
        <taxon>Vertebrata</taxon>
        <taxon>Euteleostomi</taxon>
        <taxon>Amphibia</taxon>
        <taxon>Batrachia</taxon>
        <taxon>Caudata</taxon>
        <taxon>Salamandroidea</taxon>
        <taxon>Salamandridae</taxon>
        <taxon>Pleurodelinae</taxon>
        <taxon>Pleurodeles</taxon>
    </lineage>
</organism>
<name>A0AAV7M8T5_PLEWA</name>
<sequence>MVVDHTYFLSLLKVPCDGPTLTLDPPYPWGTGRAVLPDPEVLGQEPILRNVRVTAGRKGALHSDPREQEEEPEKNKTMREKNATSGAEK</sequence>
<dbReference type="Proteomes" id="UP001066276">
    <property type="component" value="Chromosome 10"/>
</dbReference>
<dbReference type="AlphaFoldDB" id="A0AAV7M8T5"/>
<accession>A0AAV7M8T5</accession>
<feature type="compositionally biased region" description="Basic and acidic residues" evidence="1">
    <location>
        <begin position="73"/>
        <end position="89"/>
    </location>
</feature>
<feature type="region of interest" description="Disordered" evidence="1">
    <location>
        <begin position="53"/>
        <end position="89"/>
    </location>
</feature>
<dbReference type="EMBL" id="JANPWB010000014">
    <property type="protein sequence ID" value="KAJ1099806.1"/>
    <property type="molecule type" value="Genomic_DNA"/>
</dbReference>